<dbReference type="CDD" id="cd00038">
    <property type="entry name" value="CAP_ED"/>
    <property type="match status" value="1"/>
</dbReference>
<dbReference type="SUPFAM" id="SSF46785">
    <property type="entry name" value="Winged helix' DNA-binding domain"/>
    <property type="match status" value="1"/>
</dbReference>
<evidence type="ECO:0000313" key="7">
    <source>
        <dbReference type="Proteomes" id="UP000255036"/>
    </source>
</evidence>
<evidence type="ECO:0000256" key="1">
    <source>
        <dbReference type="ARBA" id="ARBA00023015"/>
    </source>
</evidence>
<evidence type="ECO:0000256" key="3">
    <source>
        <dbReference type="ARBA" id="ARBA00023163"/>
    </source>
</evidence>
<sequence>MIKNIPFFKDIDESIINKIKFTIKKYSKNETIYNQGDKCINMDIVISGNLVAYSLSQNGSENVVFNFNKGSIIGANLLFGTANHYPMNIYCTENCELLHVSKSQIEILLKDYNFTINFIKSISQNSQGMNRKIVMYTQKSLRENIMDYFLALSLEQKSKTITLPISKKQLADYFGVQRPSLFRELKKMKDNGEIEVHNKKIVINEENDII</sequence>
<feature type="domain" description="Cyclic nucleotide-binding" evidence="4">
    <location>
        <begin position="24"/>
        <end position="109"/>
    </location>
</feature>
<gene>
    <name evidence="6" type="ORF">DWV06_17155</name>
</gene>
<protein>
    <submittedName>
        <fullName evidence="6">Crp/Fnr family transcriptional regulator</fullName>
    </submittedName>
</protein>
<name>A0A371ARP5_9FIRM</name>
<dbReference type="InterPro" id="IPR012318">
    <property type="entry name" value="HTH_CRP"/>
</dbReference>
<feature type="domain" description="HTH crp-type" evidence="5">
    <location>
        <begin position="139"/>
        <end position="207"/>
    </location>
</feature>
<reference evidence="6 7" key="1">
    <citation type="submission" date="2018-07" db="EMBL/GenBank/DDBJ databases">
        <title>Anaerosacharophilus polymeroproducens gen. nov. sp. nov., an anaerobic bacterium isolated from salt field.</title>
        <authorList>
            <person name="Kim W."/>
            <person name="Yang S.-H."/>
            <person name="Oh J."/>
            <person name="Lee J.-H."/>
            <person name="Kwon K.K."/>
        </authorList>
    </citation>
    <scope>NUCLEOTIDE SEQUENCE [LARGE SCALE GENOMIC DNA]</scope>
    <source>
        <strain evidence="6 7">MCWD5</strain>
    </source>
</reference>
<evidence type="ECO:0000259" key="4">
    <source>
        <dbReference type="PROSITE" id="PS50042"/>
    </source>
</evidence>
<keyword evidence="1" id="KW-0805">Transcription regulation</keyword>
<evidence type="ECO:0000256" key="2">
    <source>
        <dbReference type="ARBA" id="ARBA00023125"/>
    </source>
</evidence>
<comment type="caution">
    <text evidence="6">The sequence shown here is derived from an EMBL/GenBank/DDBJ whole genome shotgun (WGS) entry which is preliminary data.</text>
</comment>
<dbReference type="PROSITE" id="PS50042">
    <property type="entry name" value="CNMP_BINDING_3"/>
    <property type="match status" value="1"/>
</dbReference>
<dbReference type="Gene3D" id="2.60.120.10">
    <property type="entry name" value="Jelly Rolls"/>
    <property type="match status" value="1"/>
</dbReference>
<keyword evidence="2" id="KW-0238">DNA-binding</keyword>
<organism evidence="6 7">
    <name type="scientific">Anaerosacchariphilus polymeriproducens</name>
    <dbReference type="NCBI Taxonomy" id="1812858"/>
    <lineage>
        <taxon>Bacteria</taxon>
        <taxon>Bacillati</taxon>
        <taxon>Bacillota</taxon>
        <taxon>Clostridia</taxon>
        <taxon>Lachnospirales</taxon>
        <taxon>Lachnospiraceae</taxon>
        <taxon>Anaerosacchariphilus</taxon>
    </lineage>
</organism>
<evidence type="ECO:0000313" key="6">
    <source>
        <dbReference type="EMBL" id="RDU22249.1"/>
    </source>
</evidence>
<proteinExistence type="predicted"/>
<dbReference type="Pfam" id="PF13545">
    <property type="entry name" value="HTH_Crp_2"/>
    <property type="match status" value="1"/>
</dbReference>
<accession>A0A371ARP5</accession>
<dbReference type="SMART" id="SM00419">
    <property type="entry name" value="HTH_CRP"/>
    <property type="match status" value="1"/>
</dbReference>
<dbReference type="InterPro" id="IPR014710">
    <property type="entry name" value="RmlC-like_jellyroll"/>
</dbReference>
<dbReference type="InterPro" id="IPR036390">
    <property type="entry name" value="WH_DNA-bd_sf"/>
</dbReference>
<dbReference type="SUPFAM" id="SSF51206">
    <property type="entry name" value="cAMP-binding domain-like"/>
    <property type="match status" value="1"/>
</dbReference>
<keyword evidence="7" id="KW-1185">Reference proteome</keyword>
<dbReference type="OrthoDB" id="9774616at2"/>
<dbReference type="EMBL" id="QRCT01000050">
    <property type="protein sequence ID" value="RDU22249.1"/>
    <property type="molecule type" value="Genomic_DNA"/>
</dbReference>
<dbReference type="Pfam" id="PF00027">
    <property type="entry name" value="cNMP_binding"/>
    <property type="match status" value="1"/>
</dbReference>
<dbReference type="PROSITE" id="PS51063">
    <property type="entry name" value="HTH_CRP_2"/>
    <property type="match status" value="1"/>
</dbReference>
<dbReference type="InterPro" id="IPR000595">
    <property type="entry name" value="cNMP-bd_dom"/>
</dbReference>
<dbReference type="SMART" id="SM00100">
    <property type="entry name" value="cNMP"/>
    <property type="match status" value="1"/>
</dbReference>
<evidence type="ECO:0000259" key="5">
    <source>
        <dbReference type="PROSITE" id="PS51063"/>
    </source>
</evidence>
<dbReference type="GO" id="GO:0003677">
    <property type="term" value="F:DNA binding"/>
    <property type="evidence" value="ECO:0007669"/>
    <property type="project" value="UniProtKB-KW"/>
</dbReference>
<dbReference type="RefSeq" id="WP_115483430.1">
    <property type="nucleotide sequence ID" value="NZ_QRCT01000050.1"/>
</dbReference>
<dbReference type="InterPro" id="IPR018490">
    <property type="entry name" value="cNMP-bd_dom_sf"/>
</dbReference>
<dbReference type="AlphaFoldDB" id="A0A371ARP5"/>
<dbReference type="GO" id="GO:0006355">
    <property type="term" value="P:regulation of DNA-templated transcription"/>
    <property type="evidence" value="ECO:0007669"/>
    <property type="project" value="InterPro"/>
</dbReference>
<dbReference type="Proteomes" id="UP000255036">
    <property type="component" value="Unassembled WGS sequence"/>
</dbReference>
<keyword evidence="3" id="KW-0804">Transcription</keyword>